<protein>
    <recommendedName>
        <fullName evidence="3">Immunoglobulin I-set domain-containing protein</fullName>
    </recommendedName>
</protein>
<proteinExistence type="predicted"/>
<feature type="non-terminal residue" evidence="1">
    <location>
        <position position="75"/>
    </location>
</feature>
<reference evidence="2" key="1">
    <citation type="submission" date="2020-01" db="EMBL/GenBank/DDBJ databases">
        <title>Draft genome sequence of the Termite Coptotermes fromosanus.</title>
        <authorList>
            <person name="Itakura S."/>
            <person name="Yosikawa Y."/>
            <person name="Umezawa K."/>
        </authorList>
    </citation>
    <scope>NUCLEOTIDE SEQUENCE [LARGE SCALE GENOMIC DNA]</scope>
</reference>
<dbReference type="InterPro" id="IPR036179">
    <property type="entry name" value="Ig-like_dom_sf"/>
</dbReference>
<keyword evidence="2" id="KW-1185">Reference proteome</keyword>
<gene>
    <name evidence="1" type="ORF">Cfor_12732</name>
</gene>
<dbReference type="InParanoid" id="A0A6L2PKF9"/>
<sequence>MPQNHQVHDGVLYINNVQPSDAGEYSCLGIGPTGTVLFTATARLVVIGELDSVIYVVGNVKFCVYMLGPVVSQAA</sequence>
<dbReference type="InterPro" id="IPR013783">
    <property type="entry name" value="Ig-like_fold"/>
</dbReference>
<dbReference type="SUPFAM" id="SSF48726">
    <property type="entry name" value="Immunoglobulin"/>
    <property type="match status" value="1"/>
</dbReference>
<accession>A0A6L2PKF9</accession>
<dbReference type="Gene3D" id="2.60.40.10">
    <property type="entry name" value="Immunoglobulins"/>
    <property type="match status" value="1"/>
</dbReference>
<dbReference type="EMBL" id="BLKM01007944">
    <property type="protein sequence ID" value="GFG31970.1"/>
    <property type="molecule type" value="Genomic_DNA"/>
</dbReference>
<evidence type="ECO:0000313" key="1">
    <source>
        <dbReference type="EMBL" id="GFG31970.1"/>
    </source>
</evidence>
<organism evidence="1 2">
    <name type="scientific">Coptotermes formosanus</name>
    <name type="common">Formosan subterranean termite</name>
    <dbReference type="NCBI Taxonomy" id="36987"/>
    <lineage>
        <taxon>Eukaryota</taxon>
        <taxon>Metazoa</taxon>
        <taxon>Ecdysozoa</taxon>
        <taxon>Arthropoda</taxon>
        <taxon>Hexapoda</taxon>
        <taxon>Insecta</taxon>
        <taxon>Pterygota</taxon>
        <taxon>Neoptera</taxon>
        <taxon>Polyneoptera</taxon>
        <taxon>Dictyoptera</taxon>
        <taxon>Blattodea</taxon>
        <taxon>Blattoidea</taxon>
        <taxon>Termitoidae</taxon>
        <taxon>Rhinotermitidae</taxon>
        <taxon>Coptotermes</taxon>
    </lineage>
</organism>
<dbReference type="Proteomes" id="UP000502823">
    <property type="component" value="Unassembled WGS sequence"/>
</dbReference>
<evidence type="ECO:0008006" key="3">
    <source>
        <dbReference type="Google" id="ProtNLM"/>
    </source>
</evidence>
<dbReference type="AlphaFoldDB" id="A0A6L2PKF9"/>
<dbReference type="OrthoDB" id="10258440at2759"/>
<name>A0A6L2PKF9_COPFO</name>
<comment type="caution">
    <text evidence="1">The sequence shown here is derived from an EMBL/GenBank/DDBJ whole genome shotgun (WGS) entry which is preliminary data.</text>
</comment>
<evidence type="ECO:0000313" key="2">
    <source>
        <dbReference type="Proteomes" id="UP000502823"/>
    </source>
</evidence>